<feature type="transmembrane region" description="Helical" evidence="7">
    <location>
        <begin position="497"/>
        <end position="518"/>
    </location>
</feature>
<keyword evidence="11" id="KW-1185">Reference proteome</keyword>
<dbReference type="InterPro" id="IPR036929">
    <property type="entry name" value="DsbDN_sf"/>
</dbReference>
<feature type="transmembrane region" description="Helical" evidence="7">
    <location>
        <begin position="338"/>
        <end position="362"/>
    </location>
</feature>
<organism evidence="10 11">
    <name type="scientific">Rhodanobacter lycopersici</name>
    <dbReference type="NCBI Taxonomy" id="3162487"/>
    <lineage>
        <taxon>Bacteria</taxon>
        <taxon>Pseudomonadati</taxon>
        <taxon>Pseudomonadota</taxon>
        <taxon>Gammaproteobacteria</taxon>
        <taxon>Lysobacterales</taxon>
        <taxon>Rhodanobacteraceae</taxon>
        <taxon>Rhodanobacter</taxon>
    </lineage>
</organism>
<protein>
    <submittedName>
        <fullName evidence="10">Protein-disulfide reductase DsbD family protein</fullName>
    </submittedName>
</protein>
<dbReference type="RefSeq" id="WP_367855617.1">
    <property type="nucleotide sequence ID" value="NZ_JBFOHK010000005.1"/>
</dbReference>
<dbReference type="PANTHER" id="PTHR32234">
    <property type="entry name" value="THIOL:DISULFIDE INTERCHANGE PROTEIN DSBD"/>
    <property type="match status" value="1"/>
</dbReference>
<dbReference type="InterPro" id="IPR028250">
    <property type="entry name" value="DsbDN"/>
</dbReference>
<feature type="transmembrane region" description="Helical" evidence="7">
    <location>
        <begin position="592"/>
        <end position="609"/>
    </location>
</feature>
<accession>A0ABV3QJB6</accession>
<dbReference type="PROSITE" id="PS51352">
    <property type="entry name" value="THIOREDOXIN_2"/>
    <property type="match status" value="1"/>
</dbReference>
<dbReference type="SUPFAM" id="SSF74863">
    <property type="entry name" value="Thiol:disulfide interchange protein DsbD, N-terminal domain (DsbD-alpha)"/>
    <property type="match status" value="2"/>
</dbReference>
<evidence type="ECO:0000313" key="10">
    <source>
        <dbReference type="EMBL" id="MEW9573566.1"/>
    </source>
</evidence>
<dbReference type="InterPro" id="IPR013766">
    <property type="entry name" value="Thioredoxin_domain"/>
</dbReference>
<evidence type="ECO:0000256" key="4">
    <source>
        <dbReference type="ARBA" id="ARBA00022748"/>
    </source>
</evidence>
<feature type="transmembrane region" description="Helical" evidence="7">
    <location>
        <begin position="538"/>
        <end position="556"/>
    </location>
</feature>
<feature type="chain" id="PRO_5046514894" evidence="8">
    <location>
        <begin position="28"/>
        <end position="736"/>
    </location>
</feature>
<evidence type="ECO:0000259" key="9">
    <source>
        <dbReference type="PROSITE" id="PS51352"/>
    </source>
</evidence>
<evidence type="ECO:0000256" key="5">
    <source>
        <dbReference type="ARBA" id="ARBA00022989"/>
    </source>
</evidence>
<evidence type="ECO:0000256" key="2">
    <source>
        <dbReference type="ARBA" id="ARBA00022475"/>
    </source>
</evidence>
<proteinExistence type="predicted"/>
<dbReference type="Proteomes" id="UP001556220">
    <property type="component" value="Unassembled WGS sequence"/>
</dbReference>
<keyword evidence="4" id="KW-0201">Cytochrome c-type biogenesis</keyword>
<dbReference type="Pfam" id="PF02683">
    <property type="entry name" value="DsbD_TM"/>
    <property type="match status" value="1"/>
</dbReference>
<dbReference type="Gene3D" id="3.40.30.10">
    <property type="entry name" value="Glutaredoxin"/>
    <property type="match status" value="1"/>
</dbReference>
<name>A0ABV3QJB6_9GAMM</name>
<feature type="transmembrane region" description="Helical" evidence="7">
    <location>
        <begin position="464"/>
        <end position="491"/>
    </location>
</feature>
<dbReference type="Gene3D" id="2.60.40.1250">
    <property type="entry name" value="Thiol:disulfide interchange protein DsbD, N-terminal domain"/>
    <property type="match status" value="2"/>
</dbReference>
<feature type="transmembrane region" description="Helical" evidence="7">
    <location>
        <begin position="422"/>
        <end position="443"/>
    </location>
</feature>
<dbReference type="InterPro" id="IPR035671">
    <property type="entry name" value="DsbD_gamma"/>
</dbReference>
<gene>
    <name evidence="10" type="ORF">ABQJ54_17570</name>
</gene>
<feature type="signal peptide" evidence="8">
    <location>
        <begin position="1"/>
        <end position="27"/>
    </location>
</feature>
<dbReference type="Pfam" id="PF11412">
    <property type="entry name" value="DsbD_N"/>
    <property type="match status" value="2"/>
</dbReference>
<sequence length="736" mass="77045">MSKIFHRTLLTGLLLGLLAALTPAAFAQTQDGNILPVTEAYKLSADAGTPGTLKLHWTIAPDYYLYRGRMKFTAGPGVTLGEAQLPPGEKHDDPYLGPVETYHHAVDASIPYTVAPGTTRLQMDVQYQGCHEVEPKICYPPHTEHLDLPLPAATATGAAPPVAGGALAAALQQLGGTQSSPLPPEQAFRFTAVAQDPQHLLLRWTMPKDYYVYRDHIALRLKDANGLKLGAPAWPTGGVVHQDAQLGAVTVYFGSLDLPVAIEGGAADRRQLTLEASFLGCQDGGVCYPLMKRDVTVDLRSGAVANGVTVPGTPATAGNGGTSNTAAASPPGPLQTSLFAALLLALGGGLVLNLMPCVLPVLSIKAVSLLESGENPARRRRHALAYTAGVLASFVALGLAILALRSAGHALGWGTQLQQPLLVAVLACVIFALGLSMSGVVQFGASLGNTGAALVNRGGAAGDFFTGVLAVVVASPCTAPYMGGALAYAFAAPALDALLVFIVLGVGLALPFLAIAYIPALARWLPKPGRWMETLKQVLAFPMYLTVAWLAWVLANQRGADAVGLLLVAMVLLALALWWFERSRGRGPLRHALTALLALAVLAPLYLLAQVPATANAATVQEGTVPYSAAKLAELRAANTPVFVDMTADWCITCKANEHTVLDGAAFRTALKNTGAVYMKGDWTNEDPAITAFLQQYHSPGVPLYVVFPKGGGAGRQLPTVLTTAMVTQALETAAR</sequence>
<dbReference type="InterPro" id="IPR036249">
    <property type="entry name" value="Thioredoxin-like_sf"/>
</dbReference>
<feature type="domain" description="Thioredoxin" evidence="9">
    <location>
        <begin position="607"/>
        <end position="736"/>
    </location>
</feature>
<keyword evidence="3 7" id="KW-0812">Transmembrane</keyword>
<feature type="transmembrane region" description="Helical" evidence="7">
    <location>
        <begin position="383"/>
        <end position="402"/>
    </location>
</feature>
<dbReference type="PANTHER" id="PTHR32234:SF3">
    <property type="entry name" value="SUPPRESSION OF COPPER SENSITIVITY PROTEIN"/>
    <property type="match status" value="1"/>
</dbReference>
<comment type="caution">
    <text evidence="10">The sequence shown here is derived from an EMBL/GenBank/DDBJ whole genome shotgun (WGS) entry which is preliminary data.</text>
</comment>
<evidence type="ECO:0000313" key="11">
    <source>
        <dbReference type="Proteomes" id="UP001556220"/>
    </source>
</evidence>
<comment type="subcellular location">
    <subcellularLocation>
        <location evidence="1">Cell membrane</location>
        <topology evidence="1">Multi-pass membrane protein</topology>
    </subcellularLocation>
</comment>
<keyword evidence="8" id="KW-0732">Signal</keyword>
<dbReference type="EMBL" id="JBFOHK010000005">
    <property type="protein sequence ID" value="MEW9573566.1"/>
    <property type="molecule type" value="Genomic_DNA"/>
</dbReference>
<keyword evidence="2" id="KW-1003">Cell membrane</keyword>
<dbReference type="CDD" id="cd02953">
    <property type="entry name" value="DsbDgamma"/>
    <property type="match status" value="1"/>
</dbReference>
<dbReference type="Pfam" id="PF13899">
    <property type="entry name" value="Thioredoxin_7"/>
    <property type="match status" value="1"/>
</dbReference>
<evidence type="ECO:0000256" key="1">
    <source>
        <dbReference type="ARBA" id="ARBA00004651"/>
    </source>
</evidence>
<dbReference type="InterPro" id="IPR003834">
    <property type="entry name" value="Cyt_c_assmbl_TM_dom"/>
</dbReference>
<dbReference type="SUPFAM" id="SSF52833">
    <property type="entry name" value="Thioredoxin-like"/>
    <property type="match status" value="1"/>
</dbReference>
<reference evidence="10 11" key="1">
    <citation type="submission" date="2024-06" db="EMBL/GenBank/DDBJ databases">
        <authorList>
            <person name="Woo H."/>
        </authorList>
    </citation>
    <scope>NUCLEOTIDE SEQUENCE [LARGE SCALE GENOMIC DNA]</scope>
    <source>
        <strain evidence="10 11">Si-c</strain>
    </source>
</reference>
<evidence type="ECO:0000256" key="6">
    <source>
        <dbReference type="ARBA" id="ARBA00023136"/>
    </source>
</evidence>
<feature type="transmembrane region" description="Helical" evidence="7">
    <location>
        <begin position="562"/>
        <end position="580"/>
    </location>
</feature>
<evidence type="ECO:0000256" key="7">
    <source>
        <dbReference type="SAM" id="Phobius"/>
    </source>
</evidence>
<keyword evidence="5 7" id="KW-1133">Transmembrane helix</keyword>
<evidence type="ECO:0000256" key="8">
    <source>
        <dbReference type="SAM" id="SignalP"/>
    </source>
</evidence>
<keyword evidence="6 7" id="KW-0472">Membrane</keyword>
<evidence type="ECO:0000256" key="3">
    <source>
        <dbReference type="ARBA" id="ARBA00022692"/>
    </source>
</evidence>